<proteinExistence type="predicted"/>
<organism evidence="2 3">
    <name type="scientific">Mesocestoides corti</name>
    <name type="common">Flatworm</name>
    <dbReference type="NCBI Taxonomy" id="53468"/>
    <lineage>
        <taxon>Eukaryota</taxon>
        <taxon>Metazoa</taxon>
        <taxon>Spiralia</taxon>
        <taxon>Lophotrochozoa</taxon>
        <taxon>Platyhelminthes</taxon>
        <taxon>Cestoda</taxon>
        <taxon>Eucestoda</taxon>
        <taxon>Cyclophyllidea</taxon>
        <taxon>Mesocestoididae</taxon>
        <taxon>Mesocestoides</taxon>
    </lineage>
</organism>
<gene>
    <name evidence="2" type="ORF">MCOS_LOCUS4997</name>
</gene>
<sequence length="138" mass="15618">MKTSASNRPLSETASKPKDKQRQQHQQRTHTSEFVLEGFRVSVAEKVEVVPGERRPLVAGEHIHIEPIGDSKTNENITEVMARAHFQYLDSEMSRRGCILLIRANSTGNQSLSEFTYEDIMQRQIVLGVSGVVHNKFN</sequence>
<reference evidence="2 3" key="1">
    <citation type="submission" date="2018-10" db="EMBL/GenBank/DDBJ databases">
        <authorList>
            <consortium name="Pathogen Informatics"/>
        </authorList>
    </citation>
    <scope>NUCLEOTIDE SEQUENCE [LARGE SCALE GENOMIC DNA]</scope>
</reference>
<evidence type="ECO:0000256" key="1">
    <source>
        <dbReference type="SAM" id="MobiDB-lite"/>
    </source>
</evidence>
<evidence type="ECO:0000313" key="3">
    <source>
        <dbReference type="Proteomes" id="UP000267029"/>
    </source>
</evidence>
<dbReference type="EMBL" id="UXSR01003010">
    <property type="protein sequence ID" value="VDD78994.1"/>
    <property type="molecule type" value="Genomic_DNA"/>
</dbReference>
<feature type="compositionally biased region" description="Polar residues" evidence="1">
    <location>
        <begin position="1"/>
        <end position="14"/>
    </location>
</feature>
<feature type="region of interest" description="Disordered" evidence="1">
    <location>
        <begin position="1"/>
        <end position="32"/>
    </location>
</feature>
<evidence type="ECO:0000313" key="2">
    <source>
        <dbReference type="EMBL" id="VDD78994.1"/>
    </source>
</evidence>
<name>A0A0R3UDJ8_MESCO</name>
<accession>A0A0R3UDJ8</accession>
<keyword evidence="3" id="KW-1185">Reference proteome</keyword>
<protein>
    <submittedName>
        <fullName evidence="2">Uncharacterized protein</fullName>
    </submittedName>
</protein>
<dbReference type="AlphaFoldDB" id="A0A0R3UDJ8"/>
<dbReference type="Proteomes" id="UP000267029">
    <property type="component" value="Unassembled WGS sequence"/>
</dbReference>